<feature type="signal peptide" evidence="2">
    <location>
        <begin position="1"/>
        <end position="34"/>
    </location>
</feature>
<dbReference type="SUPFAM" id="SSF50998">
    <property type="entry name" value="Quinoprotein alcohol dehydrogenase-like"/>
    <property type="match status" value="1"/>
</dbReference>
<dbReference type="InterPro" id="IPR011047">
    <property type="entry name" value="Quinoprotein_ADH-like_sf"/>
</dbReference>
<protein>
    <recommendedName>
        <fullName evidence="3">WSC domain-containing protein</fullName>
    </recommendedName>
</protein>
<evidence type="ECO:0000259" key="3">
    <source>
        <dbReference type="PROSITE" id="PS51212"/>
    </source>
</evidence>
<dbReference type="Proteomes" id="UP000750711">
    <property type="component" value="Unassembled WGS sequence"/>
</dbReference>
<dbReference type="InterPro" id="IPR002889">
    <property type="entry name" value="WSC_carb-bd"/>
</dbReference>
<reference evidence="4" key="1">
    <citation type="submission" date="2021-03" db="EMBL/GenBank/DDBJ databases">
        <title>Comparative genomics and phylogenomic investigation of the class Geoglossomycetes provide insights into ecological specialization and systematics.</title>
        <authorList>
            <person name="Melie T."/>
            <person name="Pirro S."/>
            <person name="Miller A.N."/>
            <person name="Quandt A."/>
        </authorList>
    </citation>
    <scope>NUCLEOTIDE SEQUENCE</scope>
    <source>
        <strain evidence="4">CAQ_001_2017</strain>
    </source>
</reference>
<comment type="caution">
    <text evidence="4">The sequence shown here is derived from an EMBL/GenBank/DDBJ whole genome shotgun (WGS) entry which is preliminary data.</text>
</comment>
<accession>A0A9P8RPW0</accession>
<keyword evidence="1" id="KW-0677">Repeat</keyword>
<dbReference type="PROSITE" id="PS51212">
    <property type="entry name" value="WSC"/>
    <property type="match status" value="4"/>
</dbReference>
<feature type="domain" description="WSC" evidence="3">
    <location>
        <begin position="1293"/>
        <end position="1385"/>
    </location>
</feature>
<organism evidence="4 5">
    <name type="scientific">Trichoglossum hirsutum</name>
    <dbReference type="NCBI Taxonomy" id="265104"/>
    <lineage>
        <taxon>Eukaryota</taxon>
        <taxon>Fungi</taxon>
        <taxon>Dikarya</taxon>
        <taxon>Ascomycota</taxon>
        <taxon>Pezizomycotina</taxon>
        <taxon>Geoglossomycetes</taxon>
        <taxon>Geoglossales</taxon>
        <taxon>Geoglossaceae</taxon>
        <taxon>Trichoglossum</taxon>
    </lineage>
</organism>
<dbReference type="EMBL" id="JAGHQM010000584">
    <property type="protein sequence ID" value="KAH0559498.1"/>
    <property type="molecule type" value="Genomic_DNA"/>
</dbReference>
<sequence length="1495" mass="158230">MAGISPYRPIGLFTLTRAILTFVLITQIVPVVDALGSTDTITSGGDNSRAGYQTNHNMDPAVVGSDQFGILWKRSLPGNYRGATEQVFAQPLVYTPGDTQYVYLATTMNNLYKIDAKQGTIVERRNLAVPFLEADLDGCSDINPLIGSTATGVIDPDTNTWYFTIKTYVDQNDVVKGRLNGRYFIYAVDVDTLADKPNYPIPLEGLIARNNDRRMFISGNQHQRPALLQVGNYIYAGFASHCVMYNYTGYIIGWEKSTGNIVEAFTTEAGPEPNTVRGGGIWMSGGGLTSDDAGSMWFSTGNGYASQLHGTPVPGRQPPSALEEAAVHMKINDDGTLKVIDFFMPWEKEQLDGADKDLGTTPLELLPSAFSCPGSKRLGVVTGKSGKTYFLDMDNLGGYSMGAGGGSDAVPQVFQNENSVYSGAGVYPLEGGYVYINIVQHPTRAFKFSCDSGGNAVFTPVALSKENSAFILGGGHGTTTSKSGEPGTGLLWLTDVQGFGLRVYKAVPEGGVLVGVKFLNIAGVTKFTRPVFGNGIVYIATTTGFLYAAGSPVNPPLICSSPYDFGRVVIGNSSAPKNISCQANTTTTITGVGLSSSANFILSEVPSLPFALSAGRNFTFQAVFKPSGPGQLSNDVLLNTTNGAAGFSTQTAVSLVGVGDSLDPLLAVQPNTVTFTGVITGQTKGGVTEPFIILNRGDSVLNISGYDFSVVREGGPLTTPNNTSKGPNVGPFTFEGLPTSVPANGQVTVNVNFDPSTSGKFAVYLTIRSNGGNAVVDIVGTSGTYPKALLEFQSADGESWIPYRNDTAFTFGDVVEQQTVFRKLRLTNAGGPDASPLSITVSKIPIGTGSIIGAENTVDLAEGTSILPGQYAEATLYCSVPRSQVNIDSYNGAAVWTMNTGDPTFGKQAIQFYCQAVAEQVGPLRSDGTALYRYVGCAKENNPGRQLQTQLWGRNNNTNGMCQDACYAAGWTFAGTEYEKENQTCGGNGVFHDGSYISLFANANKFTNTSGSSASTSTTSSVPTGSPVVNPGNSLFKSLGCWTEPSGARALPNLVLARDDLTVSSCLAACSNFIYIGVEYSRECWCGDGLDSGSKQAAPADCNMPCSGNSSELCGGSLRLNLYVSVSATSGGSVTSTTASPSTTQASPTAVQTTGNYVLLGCYSEASNQRALTGKAIFDDLMTVELCRDGCSGYNFFGVEYGRECYCGGAINNGSVLAPSQSDCNFPCPGNNSELCGAGNRLDMYKLKTVSRVKARTSIGNVTPAGANITTIGTSDAVRANTSNALDSVSVGSWQYIGCFTDQIPRGLSQEFESTYQMTAQECQSFCLNRNFPLSGVEFGRECFCGTALQGNSTLAPDSDCNMPCSGNASDTCGGSFRMNVWQYEGWSPTKIVDSVGSYKLQGCWTDDRGARALSGFVFTDSASMTPGLCVFTCKKRGFIYAGVEYGRECYCGASLAGSSTERLKEECNMLCSGNREEFCGAGDRLLVYKDEKQA</sequence>
<proteinExistence type="predicted"/>
<evidence type="ECO:0000256" key="2">
    <source>
        <dbReference type="SAM" id="SignalP"/>
    </source>
</evidence>
<feature type="chain" id="PRO_5040378183" description="WSC domain-containing protein" evidence="2">
    <location>
        <begin position="35"/>
        <end position="1495"/>
    </location>
</feature>
<dbReference type="Gene3D" id="2.60.40.10">
    <property type="entry name" value="Immunoglobulins"/>
    <property type="match status" value="1"/>
</dbReference>
<evidence type="ECO:0000313" key="5">
    <source>
        <dbReference type="Proteomes" id="UP000750711"/>
    </source>
</evidence>
<dbReference type="PANTHER" id="PTHR45964:SF5">
    <property type="entry name" value="WSCD FAMILY MEMBER CG9164"/>
    <property type="match status" value="1"/>
</dbReference>
<dbReference type="InterPro" id="IPR051589">
    <property type="entry name" value="Sialate-O-sulfotransferase"/>
</dbReference>
<gene>
    <name evidence="4" type="ORF">GP486_003989</name>
</gene>
<keyword evidence="5" id="KW-1185">Reference proteome</keyword>
<feature type="domain" description="WSC" evidence="3">
    <location>
        <begin position="1035"/>
        <end position="1126"/>
    </location>
</feature>
<feature type="domain" description="WSC" evidence="3">
    <location>
        <begin position="1156"/>
        <end position="1248"/>
    </location>
</feature>
<keyword evidence="2" id="KW-0732">Signal</keyword>
<evidence type="ECO:0000256" key="1">
    <source>
        <dbReference type="ARBA" id="ARBA00022737"/>
    </source>
</evidence>
<dbReference type="InterPro" id="IPR013783">
    <property type="entry name" value="Ig-like_fold"/>
</dbReference>
<name>A0A9P8RPW0_9PEZI</name>
<dbReference type="Pfam" id="PF01822">
    <property type="entry name" value="WSC"/>
    <property type="match status" value="4"/>
</dbReference>
<feature type="domain" description="WSC" evidence="3">
    <location>
        <begin position="1398"/>
        <end position="1492"/>
    </location>
</feature>
<dbReference type="SMART" id="SM00321">
    <property type="entry name" value="WSC"/>
    <property type="match status" value="4"/>
</dbReference>
<evidence type="ECO:0000313" key="4">
    <source>
        <dbReference type="EMBL" id="KAH0559498.1"/>
    </source>
</evidence>
<dbReference type="PANTHER" id="PTHR45964">
    <property type="entry name" value="WSCD FAMILY MEMBER CG9164"/>
    <property type="match status" value="1"/>
</dbReference>